<dbReference type="Proteomes" id="UP000253676">
    <property type="component" value="Unassembled WGS sequence"/>
</dbReference>
<accession>A0A366AWU2</accession>
<evidence type="ECO:0000313" key="1">
    <source>
        <dbReference type="EMBL" id="RBN49196.1"/>
    </source>
</evidence>
<name>A0A366AWU2_9FLAO</name>
<dbReference type="OrthoDB" id="1364476at2"/>
<dbReference type="RefSeq" id="WP_113637647.1">
    <property type="nucleotide sequence ID" value="NZ_QNUX01000016.1"/>
</dbReference>
<organism evidence="1 2">
    <name type="scientific">Flavobacterium psychrolimnae</name>
    <dbReference type="NCBI Taxonomy" id="249351"/>
    <lineage>
        <taxon>Bacteria</taxon>
        <taxon>Pseudomonadati</taxon>
        <taxon>Bacteroidota</taxon>
        <taxon>Flavobacteriia</taxon>
        <taxon>Flavobacteriales</taxon>
        <taxon>Flavobacteriaceae</taxon>
        <taxon>Flavobacterium</taxon>
    </lineage>
</organism>
<comment type="caution">
    <text evidence="1">The sequence shown here is derived from an EMBL/GenBank/DDBJ whole genome shotgun (WGS) entry which is preliminary data.</text>
</comment>
<proteinExistence type="predicted"/>
<keyword evidence="2" id="KW-1185">Reference proteome</keyword>
<dbReference type="AlphaFoldDB" id="A0A366AWU2"/>
<reference evidence="1 2" key="1">
    <citation type="submission" date="2018-07" db="EMBL/GenBank/DDBJ databases">
        <title>Complete genome sequence of Flavobacterium psychrolimnae LMG 22018.</title>
        <authorList>
            <person name="Kim D.-U."/>
        </authorList>
    </citation>
    <scope>NUCLEOTIDE SEQUENCE [LARGE SCALE GENOMIC DNA]</scope>
    <source>
        <strain evidence="1 2">LMG 22018</strain>
    </source>
</reference>
<protein>
    <submittedName>
        <fullName evidence="1">Uncharacterized protein</fullName>
    </submittedName>
</protein>
<sequence>MDKLYIRSKHFKYDELQTVIKQLKELNYEWIANVDYIGSSDSEEIDVTFSLLKEDLGEFLAVIFSCGYFHAFER</sequence>
<gene>
    <name evidence="1" type="ORF">DR980_15000</name>
</gene>
<dbReference type="EMBL" id="QNUX01000016">
    <property type="protein sequence ID" value="RBN49196.1"/>
    <property type="molecule type" value="Genomic_DNA"/>
</dbReference>
<evidence type="ECO:0000313" key="2">
    <source>
        <dbReference type="Proteomes" id="UP000253676"/>
    </source>
</evidence>